<sequence>MDELFSLLGVPSIQPTAVDWDDVEAKLGTGLPADYKMFSDRYPALFVNQYLRVAHPSCVDPDHNLLLDAQTRTKSLSELAFEFPSLYPHPVYPEVGGLLCWGNNVNGEQCYWLTQGDPDGWKVVVGDEIDYCWEYDGGFSKFLLQSFTGVLDHDFYGPFTGPLTEVEFIR</sequence>
<gene>
    <name evidence="1" type="ORF">H4W30_004818</name>
</gene>
<dbReference type="Proteomes" id="UP000656548">
    <property type="component" value="Unassembled WGS sequence"/>
</dbReference>
<evidence type="ECO:0008006" key="3">
    <source>
        <dbReference type="Google" id="ProtNLM"/>
    </source>
</evidence>
<reference evidence="1 2" key="1">
    <citation type="submission" date="2020-10" db="EMBL/GenBank/DDBJ databases">
        <title>Sequencing the genomes of 1000 actinobacteria strains.</title>
        <authorList>
            <person name="Klenk H.-P."/>
        </authorList>
    </citation>
    <scope>NUCLEOTIDE SEQUENCE [LARGE SCALE GENOMIC DNA]</scope>
    <source>
        <strain evidence="1 2">DSM 46661</strain>
    </source>
</reference>
<protein>
    <recommendedName>
        <fullName evidence="3">SMI1/KNR4 family protein</fullName>
    </recommendedName>
</protein>
<keyword evidence="2" id="KW-1185">Reference proteome</keyword>
<dbReference type="RefSeq" id="WP_192744877.1">
    <property type="nucleotide sequence ID" value="NZ_JADBEJ010000005.1"/>
</dbReference>
<evidence type="ECO:0000313" key="1">
    <source>
        <dbReference type="EMBL" id="MBE1577758.1"/>
    </source>
</evidence>
<name>A0ABR9LAN7_9PSEU</name>
<dbReference type="EMBL" id="JADBEJ010000005">
    <property type="protein sequence ID" value="MBE1577758.1"/>
    <property type="molecule type" value="Genomic_DNA"/>
</dbReference>
<accession>A0ABR9LAN7</accession>
<proteinExistence type="predicted"/>
<evidence type="ECO:0000313" key="2">
    <source>
        <dbReference type="Proteomes" id="UP000656548"/>
    </source>
</evidence>
<organism evidence="1 2">
    <name type="scientific">Amycolatopsis roodepoortensis</name>
    <dbReference type="NCBI Taxonomy" id="700274"/>
    <lineage>
        <taxon>Bacteria</taxon>
        <taxon>Bacillati</taxon>
        <taxon>Actinomycetota</taxon>
        <taxon>Actinomycetes</taxon>
        <taxon>Pseudonocardiales</taxon>
        <taxon>Pseudonocardiaceae</taxon>
        <taxon>Amycolatopsis</taxon>
    </lineage>
</organism>
<dbReference type="SUPFAM" id="SSF160631">
    <property type="entry name" value="SMI1/KNR4-like"/>
    <property type="match status" value="1"/>
</dbReference>
<dbReference type="InterPro" id="IPR037883">
    <property type="entry name" value="Knr4/Smi1-like_sf"/>
</dbReference>
<comment type="caution">
    <text evidence="1">The sequence shown here is derived from an EMBL/GenBank/DDBJ whole genome shotgun (WGS) entry which is preliminary data.</text>
</comment>